<reference evidence="8" key="1">
    <citation type="submission" date="2022-01" db="EMBL/GenBank/DDBJ databases">
        <authorList>
            <person name="King R."/>
        </authorList>
    </citation>
    <scope>NUCLEOTIDE SEQUENCE</scope>
</reference>
<dbReference type="AlphaFoldDB" id="A0A9N9MJP0"/>
<gene>
    <name evidence="8" type="ORF">CEUTPL_LOCUS4852</name>
</gene>
<keyword evidence="9" id="KW-1185">Reference proteome</keyword>
<dbReference type="Gene3D" id="2.170.140.10">
    <property type="entry name" value="Chitin binding domain"/>
    <property type="match status" value="4"/>
</dbReference>
<dbReference type="Proteomes" id="UP001152799">
    <property type="component" value="Chromosome 2"/>
</dbReference>
<evidence type="ECO:0000256" key="5">
    <source>
        <dbReference type="ARBA" id="ARBA00023180"/>
    </source>
</evidence>
<dbReference type="InterPro" id="IPR051940">
    <property type="entry name" value="Chitin_bind-dev_reg"/>
</dbReference>
<sequence length="384" mass="43001">MKLTLVIAVLLSFVALGQSEDIPPCPVCPSDIYLPDYNCSRFWQCSNGIATLKECPYDFHFNADADVCDWMWNFKHDVPCRRWTVDDLVCKAPETTTNRVTIDPSDPPPCPKHCPYFLRVPDVTCCRYFWQCDQGRAYRQKCPDGLVFDPEAKVCDIHRGQKKRGWTSEDLICHDIATQTPLSDENLTTKLPGRPHCPVGCSEQLNVSDPNCTHWWVCSNGTATKMTCPDHLWWDSIRNICAYPELAYCDTKGWDDNKLKCPPSTTKMTSTTTETTSTSTKITSTTTKITSTTTKITSTTTKSPSTTTRKTSSTSTTTCACPISEKPPKCPAGVNYLKNPDDCKSYYQCTTGGVILMHCPDGLYWNAKGNYCDWPKTSGCKQPT</sequence>
<feature type="domain" description="Chitin-binding type-2" evidence="7">
    <location>
        <begin position="22"/>
        <end position="82"/>
    </location>
</feature>
<feature type="domain" description="Chitin-binding type-2" evidence="7">
    <location>
        <begin position="327"/>
        <end position="382"/>
    </location>
</feature>
<evidence type="ECO:0000256" key="6">
    <source>
        <dbReference type="SAM" id="SignalP"/>
    </source>
</evidence>
<evidence type="ECO:0000313" key="8">
    <source>
        <dbReference type="EMBL" id="CAG9764208.1"/>
    </source>
</evidence>
<dbReference type="Pfam" id="PF01607">
    <property type="entry name" value="CBM_14"/>
    <property type="match status" value="4"/>
</dbReference>
<dbReference type="EMBL" id="OU892278">
    <property type="protein sequence ID" value="CAG9764208.1"/>
    <property type="molecule type" value="Genomic_DNA"/>
</dbReference>
<feature type="domain" description="Chitin-binding type-2" evidence="7">
    <location>
        <begin position="111"/>
        <end position="156"/>
    </location>
</feature>
<evidence type="ECO:0000256" key="2">
    <source>
        <dbReference type="ARBA" id="ARBA00022729"/>
    </source>
</evidence>
<dbReference type="InterPro" id="IPR002557">
    <property type="entry name" value="Chitin-bd_dom"/>
</dbReference>
<evidence type="ECO:0000256" key="4">
    <source>
        <dbReference type="ARBA" id="ARBA00023157"/>
    </source>
</evidence>
<dbReference type="PANTHER" id="PTHR23301:SF0">
    <property type="entry name" value="CHITIN-BINDING TYPE-2 DOMAIN-CONTAINING PROTEIN-RELATED"/>
    <property type="match status" value="1"/>
</dbReference>
<feature type="chain" id="PRO_5040316513" description="Chitin-binding type-2 domain-containing protein" evidence="6">
    <location>
        <begin position="20"/>
        <end position="384"/>
    </location>
</feature>
<dbReference type="SUPFAM" id="SSF57625">
    <property type="entry name" value="Invertebrate chitin-binding proteins"/>
    <property type="match status" value="4"/>
</dbReference>
<dbReference type="PANTHER" id="PTHR23301">
    <property type="entry name" value="CHITIN BINDING PERITROPHIN-A"/>
    <property type="match status" value="1"/>
</dbReference>
<name>A0A9N9MJP0_9CUCU</name>
<keyword evidence="2 6" id="KW-0732">Signal</keyword>
<organism evidence="8 9">
    <name type="scientific">Ceutorhynchus assimilis</name>
    <name type="common">cabbage seed weevil</name>
    <dbReference type="NCBI Taxonomy" id="467358"/>
    <lineage>
        <taxon>Eukaryota</taxon>
        <taxon>Metazoa</taxon>
        <taxon>Ecdysozoa</taxon>
        <taxon>Arthropoda</taxon>
        <taxon>Hexapoda</taxon>
        <taxon>Insecta</taxon>
        <taxon>Pterygota</taxon>
        <taxon>Neoptera</taxon>
        <taxon>Endopterygota</taxon>
        <taxon>Coleoptera</taxon>
        <taxon>Polyphaga</taxon>
        <taxon>Cucujiformia</taxon>
        <taxon>Curculionidae</taxon>
        <taxon>Ceutorhynchinae</taxon>
        <taxon>Ceutorhynchus</taxon>
    </lineage>
</organism>
<dbReference type="GO" id="GO:0005576">
    <property type="term" value="C:extracellular region"/>
    <property type="evidence" value="ECO:0007669"/>
    <property type="project" value="InterPro"/>
</dbReference>
<keyword evidence="3" id="KW-0677">Repeat</keyword>
<evidence type="ECO:0000259" key="7">
    <source>
        <dbReference type="PROSITE" id="PS50940"/>
    </source>
</evidence>
<proteinExistence type="predicted"/>
<keyword evidence="4" id="KW-1015">Disulfide bond</keyword>
<dbReference type="OrthoDB" id="6020543at2759"/>
<evidence type="ECO:0000256" key="1">
    <source>
        <dbReference type="ARBA" id="ARBA00022669"/>
    </source>
</evidence>
<keyword evidence="1" id="KW-0147">Chitin-binding</keyword>
<accession>A0A9N9MJP0</accession>
<evidence type="ECO:0000256" key="3">
    <source>
        <dbReference type="ARBA" id="ARBA00022737"/>
    </source>
</evidence>
<protein>
    <recommendedName>
        <fullName evidence="7">Chitin-binding type-2 domain-containing protein</fullName>
    </recommendedName>
</protein>
<dbReference type="GO" id="GO:0008061">
    <property type="term" value="F:chitin binding"/>
    <property type="evidence" value="ECO:0007669"/>
    <property type="project" value="UniProtKB-KW"/>
</dbReference>
<feature type="signal peptide" evidence="6">
    <location>
        <begin position="1"/>
        <end position="19"/>
    </location>
</feature>
<keyword evidence="5" id="KW-0325">Glycoprotein</keyword>
<dbReference type="InterPro" id="IPR036508">
    <property type="entry name" value="Chitin-bd_dom_sf"/>
</dbReference>
<dbReference type="PROSITE" id="PS50940">
    <property type="entry name" value="CHIT_BIND_II"/>
    <property type="match status" value="4"/>
</dbReference>
<feature type="domain" description="Chitin-binding type-2" evidence="7">
    <location>
        <begin position="198"/>
        <end position="251"/>
    </location>
</feature>
<evidence type="ECO:0000313" key="9">
    <source>
        <dbReference type="Proteomes" id="UP001152799"/>
    </source>
</evidence>
<dbReference type="SMART" id="SM00494">
    <property type="entry name" value="ChtBD2"/>
    <property type="match status" value="4"/>
</dbReference>